<reference evidence="1" key="1">
    <citation type="submission" date="2015-12" db="EMBL/GenBank/DDBJ databases">
        <title>Gene expression during late stages of embryo sac development: a critical building block for successful pollen-pistil interactions.</title>
        <authorList>
            <person name="Liu Y."/>
            <person name="Joly V."/>
            <person name="Sabar M."/>
            <person name="Matton D.P."/>
        </authorList>
    </citation>
    <scope>NUCLEOTIDE SEQUENCE</scope>
</reference>
<dbReference type="AlphaFoldDB" id="A0A0V0H4F3"/>
<evidence type="ECO:0000313" key="1">
    <source>
        <dbReference type="EMBL" id="JAP15262.1"/>
    </source>
</evidence>
<organism evidence="1">
    <name type="scientific">Solanum chacoense</name>
    <name type="common">Chaco potato</name>
    <dbReference type="NCBI Taxonomy" id="4108"/>
    <lineage>
        <taxon>Eukaryota</taxon>
        <taxon>Viridiplantae</taxon>
        <taxon>Streptophyta</taxon>
        <taxon>Embryophyta</taxon>
        <taxon>Tracheophyta</taxon>
        <taxon>Spermatophyta</taxon>
        <taxon>Magnoliopsida</taxon>
        <taxon>eudicotyledons</taxon>
        <taxon>Gunneridae</taxon>
        <taxon>Pentapetalae</taxon>
        <taxon>asterids</taxon>
        <taxon>lamiids</taxon>
        <taxon>Solanales</taxon>
        <taxon>Solanaceae</taxon>
        <taxon>Solanoideae</taxon>
        <taxon>Solaneae</taxon>
        <taxon>Solanum</taxon>
    </lineage>
</organism>
<proteinExistence type="predicted"/>
<sequence length="73" mass="8416">MSNLSHLIIATSAQLFFTCPNYLSSPSFILATTRALRFCFGYPHFRHLHFLNMGILNWPTLRPMQQSQLTTTL</sequence>
<accession>A0A0V0H4F3</accession>
<name>A0A0V0H4F3_SOLCH</name>
<protein>
    <submittedName>
        <fullName evidence="1">Putative ovule protein</fullName>
    </submittedName>
</protein>
<dbReference type="EMBL" id="GEDG01025416">
    <property type="protein sequence ID" value="JAP15262.1"/>
    <property type="molecule type" value="Transcribed_RNA"/>
</dbReference>